<gene>
    <name evidence="2" type="ORF">PXEA_LOCUS22397</name>
</gene>
<evidence type="ECO:0000313" key="2">
    <source>
        <dbReference type="EMBL" id="VEL28957.1"/>
    </source>
</evidence>
<feature type="region of interest" description="Disordered" evidence="1">
    <location>
        <begin position="1"/>
        <end position="77"/>
    </location>
</feature>
<proteinExistence type="predicted"/>
<feature type="compositionally biased region" description="Polar residues" evidence="1">
    <location>
        <begin position="334"/>
        <end position="343"/>
    </location>
</feature>
<evidence type="ECO:0000313" key="3">
    <source>
        <dbReference type="Proteomes" id="UP000784294"/>
    </source>
</evidence>
<feature type="non-terminal residue" evidence="2">
    <location>
        <position position="1"/>
    </location>
</feature>
<dbReference type="EMBL" id="CAAALY010099071">
    <property type="protein sequence ID" value="VEL28957.1"/>
    <property type="molecule type" value="Genomic_DNA"/>
</dbReference>
<feature type="compositionally biased region" description="Polar residues" evidence="1">
    <location>
        <begin position="396"/>
        <end position="409"/>
    </location>
</feature>
<dbReference type="AlphaFoldDB" id="A0A3S5AZ22"/>
<keyword evidence="3" id="KW-1185">Reference proteome</keyword>
<name>A0A3S5AZ22_9PLAT</name>
<feature type="non-terminal residue" evidence="2">
    <location>
        <position position="415"/>
    </location>
</feature>
<evidence type="ECO:0000256" key="1">
    <source>
        <dbReference type="SAM" id="MobiDB-lite"/>
    </source>
</evidence>
<accession>A0A3S5AZ22</accession>
<feature type="region of interest" description="Disordered" evidence="1">
    <location>
        <begin position="93"/>
        <end position="234"/>
    </location>
</feature>
<dbReference type="Proteomes" id="UP000784294">
    <property type="component" value="Unassembled WGS sequence"/>
</dbReference>
<protein>
    <submittedName>
        <fullName evidence="2">Uncharacterized protein</fullName>
    </submittedName>
</protein>
<feature type="region of interest" description="Disordered" evidence="1">
    <location>
        <begin position="248"/>
        <end position="415"/>
    </location>
</feature>
<feature type="compositionally biased region" description="Low complexity" evidence="1">
    <location>
        <begin position="22"/>
        <end position="36"/>
    </location>
</feature>
<sequence length="415" mass="45925">RENRNNQPEPLGTTDEEGQTNSLTSHSLASSTLVASNHNRLRRLPTSRVTSNQPPSGGIGRISIANNHSYDEDDSCEEGYEYNRREALDMRNGSRIRSSFPGSKDDYILNRPRPRQLIQPTSYQARRGQPLPSGTSVRGGYLAWRTRQQQQQQQPQWKGQSRKECEESGYDGDDYEGHNKKLMAAEPAEKSSQKQQINEHSSDESEDEEEEMKETLGKRQVYLSKNKSGGPGLLRVTRRLDNQQIRQQHYPNNLGAGVGMARRHTPTESSGSNEPHSGPPGRRRGPAFGRPLDDDAGNSRSGFDMRTGLASRRSGRLTTVTNINRRLGPPMPGSFQTESSQSRVGRRDDLTTPESIGGYRRSSQQHHLSSTTTIQGSAGPPVTEGPKRYLAAKKPTYQSTGSVAASTSGPVVDEQ</sequence>
<reference evidence="2" key="1">
    <citation type="submission" date="2018-11" db="EMBL/GenBank/DDBJ databases">
        <authorList>
            <consortium name="Pathogen Informatics"/>
        </authorList>
    </citation>
    <scope>NUCLEOTIDE SEQUENCE</scope>
</reference>
<comment type="caution">
    <text evidence="2">The sequence shown here is derived from an EMBL/GenBank/DDBJ whole genome shotgun (WGS) entry which is preliminary data.</text>
</comment>
<organism evidence="2 3">
    <name type="scientific">Protopolystoma xenopodis</name>
    <dbReference type="NCBI Taxonomy" id="117903"/>
    <lineage>
        <taxon>Eukaryota</taxon>
        <taxon>Metazoa</taxon>
        <taxon>Spiralia</taxon>
        <taxon>Lophotrochozoa</taxon>
        <taxon>Platyhelminthes</taxon>
        <taxon>Monogenea</taxon>
        <taxon>Polyopisthocotylea</taxon>
        <taxon>Polystomatidea</taxon>
        <taxon>Polystomatidae</taxon>
        <taxon>Protopolystoma</taxon>
    </lineage>
</organism>